<comment type="caution">
    <text evidence="2">The sequence shown here is derived from an EMBL/GenBank/DDBJ whole genome shotgun (WGS) entry which is preliminary data.</text>
</comment>
<feature type="compositionally biased region" description="Pro residues" evidence="1">
    <location>
        <begin position="23"/>
        <end position="34"/>
    </location>
</feature>
<dbReference type="EMBL" id="ML996174">
    <property type="protein sequence ID" value="KAF2732625.1"/>
    <property type="molecule type" value="Genomic_DNA"/>
</dbReference>
<sequence length="104" mass="11352">MYRTKFPLRPTNPEKSISSAFPCPTPLTTLPPAPAQTLILSSSLTRPFSPSLPASPPHHEPKPPKPSLHPNVHINFPHPHPPAPQPPLAPNAFPDHGRHELRDG</sequence>
<protein>
    <submittedName>
        <fullName evidence="2">Uncharacterized protein</fullName>
    </submittedName>
</protein>
<feature type="compositionally biased region" description="Pro residues" evidence="1">
    <location>
        <begin position="78"/>
        <end position="89"/>
    </location>
</feature>
<keyword evidence="3" id="KW-1185">Reference proteome</keyword>
<evidence type="ECO:0000313" key="2">
    <source>
        <dbReference type="EMBL" id="KAF2732625.1"/>
    </source>
</evidence>
<organism evidence="2 3">
    <name type="scientific">Polyplosphaeria fusca</name>
    <dbReference type="NCBI Taxonomy" id="682080"/>
    <lineage>
        <taxon>Eukaryota</taxon>
        <taxon>Fungi</taxon>
        <taxon>Dikarya</taxon>
        <taxon>Ascomycota</taxon>
        <taxon>Pezizomycotina</taxon>
        <taxon>Dothideomycetes</taxon>
        <taxon>Pleosporomycetidae</taxon>
        <taxon>Pleosporales</taxon>
        <taxon>Tetraplosphaeriaceae</taxon>
        <taxon>Polyplosphaeria</taxon>
    </lineage>
</organism>
<evidence type="ECO:0000256" key="1">
    <source>
        <dbReference type="SAM" id="MobiDB-lite"/>
    </source>
</evidence>
<dbReference type="Proteomes" id="UP000799444">
    <property type="component" value="Unassembled WGS sequence"/>
</dbReference>
<evidence type="ECO:0000313" key="3">
    <source>
        <dbReference type="Proteomes" id="UP000799444"/>
    </source>
</evidence>
<accession>A0A9P4QW60</accession>
<proteinExistence type="predicted"/>
<gene>
    <name evidence="2" type="ORF">EJ04DRAFT_306410</name>
</gene>
<feature type="region of interest" description="Disordered" evidence="1">
    <location>
        <begin position="1"/>
        <end position="104"/>
    </location>
</feature>
<feature type="compositionally biased region" description="Basic and acidic residues" evidence="1">
    <location>
        <begin position="95"/>
        <end position="104"/>
    </location>
</feature>
<name>A0A9P4QW60_9PLEO</name>
<reference evidence="2" key="1">
    <citation type="journal article" date="2020" name="Stud. Mycol.">
        <title>101 Dothideomycetes genomes: a test case for predicting lifestyles and emergence of pathogens.</title>
        <authorList>
            <person name="Haridas S."/>
            <person name="Albert R."/>
            <person name="Binder M."/>
            <person name="Bloem J."/>
            <person name="Labutti K."/>
            <person name="Salamov A."/>
            <person name="Andreopoulos B."/>
            <person name="Baker S."/>
            <person name="Barry K."/>
            <person name="Bills G."/>
            <person name="Bluhm B."/>
            <person name="Cannon C."/>
            <person name="Castanera R."/>
            <person name="Culley D."/>
            <person name="Daum C."/>
            <person name="Ezra D."/>
            <person name="Gonzalez J."/>
            <person name="Henrissat B."/>
            <person name="Kuo A."/>
            <person name="Liang C."/>
            <person name="Lipzen A."/>
            <person name="Lutzoni F."/>
            <person name="Magnuson J."/>
            <person name="Mondo S."/>
            <person name="Nolan M."/>
            <person name="Ohm R."/>
            <person name="Pangilinan J."/>
            <person name="Park H.-J."/>
            <person name="Ramirez L."/>
            <person name="Alfaro M."/>
            <person name="Sun H."/>
            <person name="Tritt A."/>
            <person name="Yoshinaga Y."/>
            <person name="Zwiers L.-H."/>
            <person name="Turgeon B."/>
            <person name="Goodwin S."/>
            <person name="Spatafora J."/>
            <person name="Crous P."/>
            <person name="Grigoriev I."/>
        </authorList>
    </citation>
    <scope>NUCLEOTIDE SEQUENCE</scope>
    <source>
        <strain evidence="2">CBS 125425</strain>
    </source>
</reference>
<dbReference type="AlphaFoldDB" id="A0A9P4QW60"/>